<keyword evidence="2" id="KW-1185">Reference proteome</keyword>
<organism evidence="1 2">
    <name type="scientific">Melastoma candidum</name>
    <dbReference type="NCBI Taxonomy" id="119954"/>
    <lineage>
        <taxon>Eukaryota</taxon>
        <taxon>Viridiplantae</taxon>
        <taxon>Streptophyta</taxon>
        <taxon>Embryophyta</taxon>
        <taxon>Tracheophyta</taxon>
        <taxon>Spermatophyta</taxon>
        <taxon>Magnoliopsida</taxon>
        <taxon>eudicotyledons</taxon>
        <taxon>Gunneridae</taxon>
        <taxon>Pentapetalae</taxon>
        <taxon>rosids</taxon>
        <taxon>malvids</taxon>
        <taxon>Myrtales</taxon>
        <taxon>Melastomataceae</taxon>
        <taxon>Melastomatoideae</taxon>
        <taxon>Melastomateae</taxon>
        <taxon>Melastoma</taxon>
    </lineage>
</organism>
<evidence type="ECO:0000313" key="2">
    <source>
        <dbReference type="Proteomes" id="UP001057402"/>
    </source>
</evidence>
<dbReference type="Proteomes" id="UP001057402">
    <property type="component" value="Chromosome 2"/>
</dbReference>
<sequence>MAGEQDVPKRALLIVVLIGSCMVIGDGILTPAISVLSATGGIKLDHPKMSNEVVVLVSVVILIGLFSMQRYGTDTIAWLCAPVVLVWFLLIGVIGAYNIWRYDASVLKAFSPVYIYRYFKRGGVDGWTSLGGIMLSTTGTEAVFADLSHFPVSAIQLAFTVVVFPSLLLAYTGQATYLMKNSNHVADVFYRSIPDSIYWPVFLVATAAAIVASQATISATFSLTKQALAMSCFPRVKVVHTSNRFLHEI</sequence>
<proteinExistence type="predicted"/>
<protein>
    <submittedName>
        <fullName evidence="1">Uncharacterized protein</fullName>
    </submittedName>
</protein>
<evidence type="ECO:0000313" key="1">
    <source>
        <dbReference type="EMBL" id="KAI4387217.1"/>
    </source>
</evidence>
<gene>
    <name evidence="1" type="ORF">MLD38_005064</name>
</gene>
<name>A0ACB9SGA7_9MYRT</name>
<accession>A0ACB9SGA7</accession>
<dbReference type="EMBL" id="CM042881">
    <property type="protein sequence ID" value="KAI4387217.1"/>
    <property type="molecule type" value="Genomic_DNA"/>
</dbReference>
<reference evidence="2" key="1">
    <citation type="journal article" date="2023" name="Front. Plant Sci.">
        <title>Chromosomal-level genome assembly of Melastoma candidum provides insights into trichome evolution.</title>
        <authorList>
            <person name="Zhong Y."/>
            <person name="Wu W."/>
            <person name="Sun C."/>
            <person name="Zou P."/>
            <person name="Liu Y."/>
            <person name="Dai S."/>
            <person name="Zhou R."/>
        </authorList>
    </citation>
    <scope>NUCLEOTIDE SEQUENCE [LARGE SCALE GENOMIC DNA]</scope>
</reference>
<comment type="caution">
    <text evidence="1">The sequence shown here is derived from an EMBL/GenBank/DDBJ whole genome shotgun (WGS) entry which is preliminary data.</text>
</comment>